<evidence type="ECO:0000256" key="1">
    <source>
        <dbReference type="ARBA" id="ARBA00004141"/>
    </source>
</evidence>
<dbReference type="InterPro" id="IPR025564">
    <property type="entry name" value="CAAD_dom"/>
</dbReference>
<keyword evidence="5" id="KW-1185">Reference proteome</keyword>
<feature type="domain" description="Cyanobacterial aminoacyl-tRNA synthetase CAAD" evidence="3">
    <location>
        <begin position="94"/>
        <end position="177"/>
    </location>
</feature>
<organism evidence="4 5">
    <name type="scientific">Dorcoceras hygrometricum</name>
    <dbReference type="NCBI Taxonomy" id="472368"/>
    <lineage>
        <taxon>Eukaryota</taxon>
        <taxon>Viridiplantae</taxon>
        <taxon>Streptophyta</taxon>
        <taxon>Embryophyta</taxon>
        <taxon>Tracheophyta</taxon>
        <taxon>Spermatophyta</taxon>
        <taxon>Magnoliopsida</taxon>
        <taxon>eudicotyledons</taxon>
        <taxon>Gunneridae</taxon>
        <taxon>Pentapetalae</taxon>
        <taxon>asterids</taxon>
        <taxon>lamiids</taxon>
        <taxon>Lamiales</taxon>
        <taxon>Gesneriaceae</taxon>
        <taxon>Didymocarpoideae</taxon>
        <taxon>Trichosporeae</taxon>
        <taxon>Loxocarpinae</taxon>
        <taxon>Dorcoceras</taxon>
    </lineage>
</organism>
<dbReference type="AlphaFoldDB" id="A0A2Z7D1Z1"/>
<dbReference type="InterPro" id="IPR033344">
    <property type="entry name" value="CURT1"/>
</dbReference>
<dbReference type="Proteomes" id="UP000250235">
    <property type="component" value="Unassembled WGS sequence"/>
</dbReference>
<evidence type="ECO:0000256" key="2">
    <source>
        <dbReference type="SAM" id="Phobius"/>
    </source>
</evidence>
<dbReference type="Pfam" id="PF14159">
    <property type="entry name" value="CAAD"/>
    <property type="match status" value="1"/>
</dbReference>
<evidence type="ECO:0000313" key="5">
    <source>
        <dbReference type="Proteomes" id="UP000250235"/>
    </source>
</evidence>
<accession>A0A2Z7D1Z1</accession>
<reference evidence="4 5" key="1">
    <citation type="journal article" date="2015" name="Proc. Natl. Acad. Sci. U.S.A.">
        <title>The resurrection genome of Boea hygrometrica: A blueprint for survival of dehydration.</title>
        <authorList>
            <person name="Xiao L."/>
            <person name="Yang G."/>
            <person name="Zhang L."/>
            <person name="Yang X."/>
            <person name="Zhao S."/>
            <person name="Ji Z."/>
            <person name="Zhou Q."/>
            <person name="Hu M."/>
            <person name="Wang Y."/>
            <person name="Chen M."/>
            <person name="Xu Y."/>
            <person name="Jin H."/>
            <person name="Xiao X."/>
            <person name="Hu G."/>
            <person name="Bao F."/>
            <person name="Hu Y."/>
            <person name="Wan P."/>
            <person name="Li L."/>
            <person name="Deng X."/>
            <person name="Kuang T."/>
            <person name="Xiang C."/>
            <person name="Zhu J.K."/>
            <person name="Oliver M.J."/>
            <person name="He Y."/>
        </authorList>
    </citation>
    <scope>NUCLEOTIDE SEQUENCE [LARGE SCALE GENOMIC DNA]</scope>
    <source>
        <strain evidence="5">cv. XS01</strain>
    </source>
</reference>
<feature type="transmembrane region" description="Helical" evidence="2">
    <location>
        <begin position="134"/>
        <end position="152"/>
    </location>
</feature>
<keyword evidence="2" id="KW-0472">Membrane</keyword>
<dbReference type="EMBL" id="KQ992321">
    <property type="protein sequence ID" value="KZV50889.1"/>
    <property type="molecule type" value="Genomic_DNA"/>
</dbReference>
<evidence type="ECO:0000259" key="3">
    <source>
        <dbReference type="Pfam" id="PF14159"/>
    </source>
</evidence>
<dbReference type="OrthoDB" id="2014299at2759"/>
<comment type="subcellular location">
    <subcellularLocation>
        <location evidence="1">Membrane</location>
        <topology evidence="1">Multi-pass membrane protein</topology>
    </subcellularLocation>
</comment>
<keyword evidence="2" id="KW-0812">Transmembrane</keyword>
<dbReference type="PANTHER" id="PTHR33222">
    <property type="match status" value="1"/>
</dbReference>
<feature type="transmembrane region" description="Helical" evidence="2">
    <location>
        <begin position="106"/>
        <end position="128"/>
    </location>
</feature>
<proteinExistence type="predicted"/>
<name>A0A2Z7D1Z1_9LAMI</name>
<protein>
    <submittedName>
        <fullName evidence="4">Protein CURVATURE THYLAKOID 1B, chloroplastic</fullName>
    </submittedName>
</protein>
<keyword evidence="2" id="KW-1133">Transmembrane helix</keyword>
<sequence length="180" mass="18847">MASTTSTPLSISSSSALIDAKAPPRHQSAAAASSQCVHLPNLHALPTAAVHSPTRLAKTTAYCRKIARNVVAMATGDPPADAVILAETPEIIKNIQAAWDKVEDKYAVVSLGVAGVVALWGSAGMISAIDKLPVVPGLLELVGIGYTGWYAYKNLATKPDREVFVQKIKDTYHGIIGTSS</sequence>
<dbReference type="PANTHER" id="PTHR33222:SF9">
    <property type="entry name" value="PROTEIN CURVATURE THYLAKOID 1B, CHLOROPLASTIC"/>
    <property type="match status" value="1"/>
</dbReference>
<dbReference type="GO" id="GO:0009535">
    <property type="term" value="C:chloroplast thylakoid membrane"/>
    <property type="evidence" value="ECO:0007669"/>
    <property type="project" value="TreeGrafter"/>
</dbReference>
<gene>
    <name evidence="4" type="ORF">F511_10460</name>
</gene>
<evidence type="ECO:0000313" key="4">
    <source>
        <dbReference type="EMBL" id="KZV50889.1"/>
    </source>
</evidence>